<reference evidence="2" key="1">
    <citation type="journal article" date="2011" name="Nature">
        <title>Genome sequence and analysis of the tuber crop potato.</title>
        <authorList>
            <consortium name="The Potato Genome Sequencing Consortium"/>
        </authorList>
    </citation>
    <scope>NUCLEOTIDE SEQUENCE [LARGE SCALE GENOMIC DNA]</scope>
    <source>
        <strain evidence="2">cv. DM1-3 516 R44</strain>
    </source>
</reference>
<dbReference type="InParanoid" id="M1A3X0"/>
<sequence>MEEFTEVYKKQINKPVNSWQNIFGSDISLNDKPCSSKTSFGKLQLSNKRKPS</sequence>
<protein>
    <submittedName>
        <fullName evidence="1">Uncharacterized protein</fullName>
    </submittedName>
</protein>
<reference evidence="1" key="2">
    <citation type="submission" date="2015-06" db="UniProtKB">
        <authorList>
            <consortium name="EnsemblPlants"/>
        </authorList>
    </citation>
    <scope>IDENTIFICATION</scope>
    <source>
        <strain evidence="1">DM1-3 516 R44</strain>
    </source>
</reference>
<dbReference type="HOGENOM" id="CLU_3091120_0_0_1"/>
<dbReference type="EnsemblPlants" id="PGSC0003DMT400014246">
    <property type="protein sequence ID" value="PGSC0003DMT400014246"/>
    <property type="gene ID" value="PGSC0003DMG400005586"/>
</dbReference>
<dbReference type="Gramene" id="PGSC0003DMT400014246">
    <property type="protein sequence ID" value="PGSC0003DMT400014246"/>
    <property type="gene ID" value="PGSC0003DMG400005586"/>
</dbReference>
<evidence type="ECO:0000313" key="2">
    <source>
        <dbReference type="Proteomes" id="UP000011115"/>
    </source>
</evidence>
<organism evidence="1 2">
    <name type="scientific">Solanum tuberosum</name>
    <name type="common">Potato</name>
    <dbReference type="NCBI Taxonomy" id="4113"/>
    <lineage>
        <taxon>Eukaryota</taxon>
        <taxon>Viridiplantae</taxon>
        <taxon>Streptophyta</taxon>
        <taxon>Embryophyta</taxon>
        <taxon>Tracheophyta</taxon>
        <taxon>Spermatophyta</taxon>
        <taxon>Magnoliopsida</taxon>
        <taxon>eudicotyledons</taxon>
        <taxon>Gunneridae</taxon>
        <taxon>Pentapetalae</taxon>
        <taxon>asterids</taxon>
        <taxon>lamiids</taxon>
        <taxon>Solanales</taxon>
        <taxon>Solanaceae</taxon>
        <taxon>Solanoideae</taxon>
        <taxon>Solaneae</taxon>
        <taxon>Solanum</taxon>
    </lineage>
</organism>
<dbReference type="Proteomes" id="UP000011115">
    <property type="component" value="Unassembled WGS sequence"/>
</dbReference>
<dbReference type="PaxDb" id="4113-PGSC0003DMT400014246"/>
<name>M1A3X0_SOLTU</name>
<evidence type="ECO:0000313" key="1">
    <source>
        <dbReference type="EnsemblPlants" id="PGSC0003DMT400014246"/>
    </source>
</evidence>
<keyword evidence="2" id="KW-1185">Reference proteome</keyword>
<accession>M1A3X0</accession>
<dbReference type="AlphaFoldDB" id="M1A3X0"/>
<proteinExistence type="predicted"/>